<accession>A0A433RR28</accession>
<dbReference type="EMBL" id="JTFC01000039">
    <property type="protein sequence ID" value="RUS53218.1"/>
    <property type="molecule type" value="Genomic_DNA"/>
</dbReference>
<feature type="transmembrane region" description="Helical" evidence="1">
    <location>
        <begin position="7"/>
        <end position="24"/>
    </location>
</feature>
<sequence length="63" mass="7160">MNRLPAYLICIVIGCLSITFGMTRVLPPHIQWACLIGGILLNIISVILLYFFLQKQDVKKRIS</sequence>
<protein>
    <recommendedName>
        <fullName evidence="4">Lipoprotein</fullName>
    </recommendedName>
</protein>
<keyword evidence="1" id="KW-1133">Transmembrane helix</keyword>
<feature type="transmembrane region" description="Helical" evidence="1">
    <location>
        <begin position="30"/>
        <end position="53"/>
    </location>
</feature>
<dbReference type="OrthoDB" id="2455584at2"/>
<organism evidence="2 3">
    <name type="scientific">Candidatus Kurthia intestinigallinarum</name>
    <dbReference type="NCBI Taxonomy" id="1562256"/>
    <lineage>
        <taxon>Bacteria</taxon>
        <taxon>Bacillati</taxon>
        <taxon>Bacillota</taxon>
        <taxon>Bacilli</taxon>
        <taxon>Bacillales</taxon>
        <taxon>Caryophanaceae</taxon>
        <taxon>Kurthia</taxon>
    </lineage>
</organism>
<proteinExistence type="predicted"/>
<evidence type="ECO:0008006" key="4">
    <source>
        <dbReference type="Google" id="ProtNLM"/>
    </source>
</evidence>
<dbReference type="AlphaFoldDB" id="A0A433RR28"/>
<gene>
    <name evidence="2" type="ORF">QI30_15295</name>
</gene>
<dbReference type="PROSITE" id="PS51257">
    <property type="entry name" value="PROKAR_LIPOPROTEIN"/>
    <property type="match status" value="1"/>
</dbReference>
<evidence type="ECO:0000313" key="3">
    <source>
        <dbReference type="Proteomes" id="UP000288623"/>
    </source>
</evidence>
<reference evidence="2 3" key="1">
    <citation type="submission" date="2014-11" db="EMBL/GenBank/DDBJ databases">
        <title>Genome sequence and analysis of novel Kurthia sp.</title>
        <authorList>
            <person name="Lawson J.N."/>
            <person name="Gonzalez J.E."/>
            <person name="Rinauldi L."/>
            <person name="Xuan Z."/>
            <person name="Firman A."/>
            <person name="Shaddox L."/>
            <person name="Trudeau A."/>
            <person name="Shah S."/>
            <person name="Reiman D."/>
        </authorList>
    </citation>
    <scope>NUCLEOTIDE SEQUENCE [LARGE SCALE GENOMIC DNA]</scope>
    <source>
        <strain evidence="2 3">3B1D</strain>
    </source>
</reference>
<keyword evidence="3" id="KW-1185">Reference proteome</keyword>
<name>A0A433RR28_9BACL</name>
<evidence type="ECO:0000313" key="2">
    <source>
        <dbReference type="EMBL" id="RUS53218.1"/>
    </source>
</evidence>
<evidence type="ECO:0000256" key="1">
    <source>
        <dbReference type="SAM" id="Phobius"/>
    </source>
</evidence>
<keyword evidence="1" id="KW-0812">Transmembrane</keyword>
<dbReference type="Proteomes" id="UP000288623">
    <property type="component" value="Unassembled WGS sequence"/>
</dbReference>
<keyword evidence="1" id="KW-0472">Membrane</keyword>
<comment type="caution">
    <text evidence="2">The sequence shown here is derived from an EMBL/GenBank/DDBJ whole genome shotgun (WGS) entry which is preliminary data.</text>
</comment>
<dbReference type="RefSeq" id="WP_126991474.1">
    <property type="nucleotide sequence ID" value="NZ_JTFC01000039.1"/>
</dbReference>